<evidence type="ECO:0000313" key="2">
    <source>
        <dbReference type="EMBL" id="EXI62213.1"/>
    </source>
</evidence>
<name>A0A011LYA8_9PAST</name>
<gene>
    <name evidence="3" type="ORF">A4G16_02645</name>
    <name evidence="2" type="ORF">AK33_05670</name>
</gene>
<dbReference type="PATRIC" id="fig|1450449.3.peg.1107"/>
<evidence type="ECO:0000256" key="1">
    <source>
        <dbReference type="SAM" id="MobiDB-lite"/>
    </source>
</evidence>
<organism evidence="2 4">
    <name type="scientific">Mannheimia granulomatis</name>
    <dbReference type="NCBI Taxonomy" id="85402"/>
    <lineage>
        <taxon>Bacteria</taxon>
        <taxon>Pseudomonadati</taxon>
        <taxon>Pseudomonadota</taxon>
        <taxon>Gammaproteobacteria</taxon>
        <taxon>Pasteurellales</taxon>
        <taxon>Pasteurellaceae</taxon>
        <taxon>Mannheimia</taxon>
    </lineage>
</organism>
<dbReference type="Proteomes" id="UP000054123">
    <property type="component" value="Unassembled WGS sequence"/>
</dbReference>
<evidence type="ECO:0000313" key="4">
    <source>
        <dbReference type="Proteomes" id="UP000054123"/>
    </source>
</evidence>
<evidence type="ECO:0000313" key="5">
    <source>
        <dbReference type="Proteomes" id="UP000501366"/>
    </source>
</evidence>
<dbReference type="RefSeq" id="WP_042802593.1">
    <property type="nucleotide sequence ID" value="NZ_AVSP01000014.1"/>
</dbReference>
<dbReference type="AlphaFoldDB" id="A0A011LYA8"/>
<dbReference type="InterPro" id="IPR020274">
    <property type="entry name" value="Uncharacterised_HI1496"/>
</dbReference>
<sequence>MISLTLALIIGACLLSISAWFKWQSYRAERKIEAVEQQNQQLTAQNTQLQAEKTVAQTQIKHHQTRKQNEENARISDRTSVLERLQQSNDLRD</sequence>
<dbReference type="OrthoDB" id="5685464at2"/>
<protein>
    <recommendedName>
        <fullName evidence="6">DUF2681 domain-containing protein</fullName>
    </recommendedName>
</protein>
<feature type="compositionally biased region" description="Basic and acidic residues" evidence="1">
    <location>
        <begin position="67"/>
        <end position="81"/>
    </location>
</feature>
<dbReference type="Pfam" id="PF10883">
    <property type="entry name" value="DUF2681"/>
    <property type="match status" value="1"/>
</dbReference>
<dbReference type="EMBL" id="JANJ01000004">
    <property type="protein sequence ID" value="EXI62213.1"/>
    <property type="molecule type" value="Genomic_DNA"/>
</dbReference>
<reference evidence="3 5" key="2">
    <citation type="submission" date="2016-03" db="EMBL/GenBank/DDBJ databases">
        <authorList>
            <person name="Bojesen A.M."/>
            <person name="Planet P."/>
            <person name="Hansen M.J."/>
        </authorList>
    </citation>
    <scope>NUCLEOTIDE SEQUENCE [LARGE SCALE GENOMIC DNA]</scope>
    <source>
        <strain evidence="3 5">B 234/94</strain>
    </source>
</reference>
<dbReference type="Proteomes" id="UP000501366">
    <property type="component" value="Chromosome"/>
</dbReference>
<feature type="region of interest" description="Disordered" evidence="1">
    <location>
        <begin position="53"/>
        <end position="93"/>
    </location>
</feature>
<keyword evidence="4" id="KW-1185">Reference proteome</keyword>
<accession>A0A011LYA8</accession>
<reference evidence="2 4" key="1">
    <citation type="journal article" date="2014" name="Genome Announc.">
        <title>Genome Sequence of a Presumptive Mannheimia haemolytica Strain with an A1/A6-Cross-Reactive Serotype from a White-Tailed Deer (Odocoileus virginianus).</title>
        <authorList>
            <person name="Lawrence P.K."/>
            <person name="Bey R.F."/>
            <person name="Wiener B."/>
            <person name="Kittichotirat W."/>
            <person name="Bumgarner R.E."/>
        </authorList>
    </citation>
    <scope>NUCLEOTIDE SEQUENCE [LARGE SCALE GENOMIC DNA]</scope>
    <source>
        <strain evidence="2 4">PKL10</strain>
    </source>
</reference>
<proteinExistence type="predicted"/>
<dbReference type="KEGG" id="mgra:A4G16_02645"/>
<dbReference type="EMBL" id="CP015030">
    <property type="protein sequence ID" value="QIM66348.1"/>
    <property type="molecule type" value="Genomic_DNA"/>
</dbReference>
<evidence type="ECO:0008006" key="6">
    <source>
        <dbReference type="Google" id="ProtNLM"/>
    </source>
</evidence>
<evidence type="ECO:0000313" key="3">
    <source>
        <dbReference type="EMBL" id="QIM66348.1"/>
    </source>
</evidence>